<dbReference type="EC" id="3.2.1.28" evidence="3 7"/>
<dbReference type="SUPFAM" id="SSF48208">
    <property type="entry name" value="Six-hairpin glycosidases"/>
    <property type="match status" value="1"/>
</dbReference>
<dbReference type="Gene3D" id="1.50.10.10">
    <property type="match status" value="1"/>
</dbReference>
<dbReference type="AlphaFoldDB" id="A0AA39IFH7"/>
<sequence>MNTLFVVLLLLPALLFALPSHDANSPNAVENEEEIAVVNTCDETNSENWFIFCSGKLIDAVMTNHLFEDSKTFVDKPLVKDPNATIAEFNERFPMDVGEIDTEELRKFVDEHFLEEGTELKQCSIPDWQEDPSSLAAISDPTLRKFALDLNAIWKHLCRETDPKVKESPEKYSLIYVPNRFVVPGGRFREFYYWDAYWIVKGLLASGMHDSAKQMIANFVHVVDKYGFVPNGGRVYYLQRSQPPLLSPMVYEYFEATRDADFVKSILPTLEKELNFWDTHRTATVSVNGTNYKVYQYRTDSNVPRPESYREDAEFTKQLTKEADKRKAWQNIASAAESGWDFSSRWFADHKDMRTIETTNVVPVDLNAYICGNLNILSYLYEEVGNDELSEQYRTRTYRFRSDFQKVFYVREKSGWYDYNLRSKEHNFNFYPSIAIPLFTKCYHSMNHAQADRLFNRMAAMGAFNYSGGIPTSLTDGTGQQWDFPNGWSPLNHMIIEGLRKSEHPRMQEQAYQLAQKWVVSNYQAFKASGSMWEKYNVVGLKSGNGGEYEVQPGFGWSNGAVLDLLKTYSDRMTFPVANAPLRSSRAARMDGLH</sequence>
<evidence type="ECO:0000313" key="10">
    <source>
        <dbReference type="Proteomes" id="UP001175271"/>
    </source>
</evidence>
<dbReference type="GO" id="GO:0004555">
    <property type="term" value="F:alpha,alpha-trehalase activity"/>
    <property type="evidence" value="ECO:0007669"/>
    <property type="project" value="UniProtKB-EC"/>
</dbReference>
<evidence type="ECO:0000256" key="8">
    <source>
        <dbReference type="SAM" id="SignalP"/>
    </source>
</evidence>
<dbReference type="InterPro" id="IPR008928">
    <property type="entry name" value="6-hairpin_glycosidase_sf"/>
</dbReference>
<feature type="chain" id="PRO_5041396489" description="Trehalase" evidence="8">
    <location>
        <begin position="18"/>
        <end position="594"/>
    </location>
</feature>
<dbReference type="InterPro" id="IPR012341">
    <property type="entry name" value="6hp_glycosidase-like_sf"/>
</dbReference>
<keyword evidence="8" id="KW-0732">Signal</keyword>
<gene>
    <name evidence="9" type="ORF">QR680_007677</name>
</gene>
<feature type="signal peptide" evidence="8">
    <location>
        <begin position="1"/>
        <end position="17"/>
    </location>
</feature>
<dbReference type="Pfam" id="PF01204">
    <property type="entry name" value="Trehalase"/>
    <property type="match status" value="1"/>
</dbReference>
<dbReference type="PRINTS" id="PR00744">
    <property type="entry name" value="GLHYDRLASE37"/>
</dbReference>
<evidence type="ECO:0000256" key="5">
    <source>
        <dbReference type="ARBA" id="ARBA00022801"/>
    </source>
</evidence>
<evidence type="ECO:0000256" key="6">
    <source>
        <dbReference type="ARBA" id="ARBA00023295"/>
    </source>
</evidence>
<evidence type="ECO:0000313" key="9">
    <source>
        <dbReference type="EMBL" id="KAK0422621.1"/>
    </source>
</evidence>
<protein>
    <recommendedName>
        <fullName evidence="4 7">Trehalase</fullName>
        <ecNumber evidence="3 7">3.2.1.28</ecNumber>
    </recommendedName>
    <alternativeName>
        <fullName evidence="7">Alpha-trehalose glucohydrolase</fullName>
    </alternativeName>
</protein>
<dbReference type="InterPro" id="IPR018232">
    <property type="entry name" value="Glyco_hydro_37_CS"/>
</dbReference>
<evidence type="ECO:0000256" key="1">
    <source>
        <dbReference type="ARBA" id="ARBA00001576"/>
    </source>
</evidence>
<comment type="caution">
    <text evidence="9">The sequence shown here is derived from an EMBL/GenBank/DDBJ whole genome shotgun (WGS) entry which is preliminary data.</text>
</comment>
<reference evidence="9" key="1">
    <citation type="submission" date="2023-06" db="EMBL/GenBank/DDBJ databases">
        <title>Genomic analysis of the entomopathogenic nematode Steinernema hermaphroditum.</title>
        <authorList>
            <person name="Schwarz E.M."/>
            <person name="Heppert J.K."/>
            <person name="Baniya A."/>
            <person name="Schwartz H.T."/>
            <person name="Tan C.-H."/>
            <person name="Antoshechkin I."/>
            <person name="Sternberg P.W."/>
            <person name="Goodrich-Blair H."/>
            <person name="Dillman A.R."/>
        </authorList>
    </citation>
    <scope>NUCLEOTIDE SEQUENCE</scope>
    <source>
        <strain evidence="9">PS9179</strain>
        <tissue evidence="9">Whole animal</tissue>
    </source>
</reference>
<evidence type="ECO:0000256" key="2">
    <source>
        <dbReference type="ARBA" id="ARBA00005615"/>
    </source>
</evidence>
<keyword evidence="10" id="KW-1185">Reference proteome</keyword>
<dbReference type="PROSITE" id="PS00927">
    <property type="entry name" value="TREHALASE_1"/>
    <property type="match status" value="1"/>
</dbReference>
<accession>A0AA39IFH7</accession>
<dbReference type="PROSITE" id="PS00928">
    <property type="entry name" value="TREHALASE_2"/>
    <property type="match status" value="1"/>
</dbReference>
<dbReference type="PANTHER" id="PTHR23403">
    <property type="entry name" value="TREHALASE"/>
    <property type="match status" value="1"/>
</dbReference>
<dbReference type="InterPro" id="IPR001661">
    <property type="entry name" value="Glyco_hydro_37"/>
</dbReference>
<proteinExistence type="inferred from homology"/>
<dbReference type="Proteomes" id="UP001175271">
    <property type="component" value="Unassembled WGS sequence"/>
</dbReference>
<dbReference type="EMBL" id="JAUCMV010000001">
    <property type="protein sequence ID" value="KAK0422621.1"/>
    <property type="molecule type" value="Genomic_DNA"/>
</dbReference>
<comment type="catalytic activity">
    <reaction evidence="1 7">
        <text>alpha,alpha-trehalose + H2O = alpha-D-glucose + beta-D-glucose</text>
        <dbReference type="Rhea" id="RHEA:32675"/>
        <dbReference type="ChEBI" id="CHEBI:15377"/>
        <dbReference type="ChEBI" id="CHEBI:15903"/>
        <dbReference type="ChEBI" id="CHEBI:16551"/>
        <dbReference type="ChEBI" id="CHEBI:17925"/>
        <dbReference type="EC" id="3.2.1.28"/>
    </reaction>
</comment>
<keyword evidence="5 7" id="KW-0378">Hydrolase</keyword>
<comment type="similarity">
    <text evidence="2 7">Belongs to the glycosyl hydrolase 37 family.</text>
</comment>
<evidence type="ECO:0000256" key="7">
    <source>
        <dbReference type="RuleBase" id="RU361180"/>
    </source>
</evidence>
<keyword evidence="6 7" id="KW-0326">Glycosidase</keyword>
<dbReference type="PANTHER" id="PTHR23403:SF1">
    <property type="entry name" value="TREHALASE"/>
    <property type="match status" value="1"/>
</dbReference>
<evidence type="ECO:0000256" key="3">
    <source>
        <dbReference type="ARBA" id="ARBA00012757"/>
    </source>
</evidence>
<evidence type="ECO:0000256" key="4">
    <source>
        <dbReference type="ARBA" id="ARBA00019905"/>
    </source>
</evidence>
<name>A0AA39IFH7_9BILA</name>
<dbReference type="GO" id="GO:0005993">
    <property type="term" value="P:trehalose catabolic process"/>
    <property type="evidence" value="ECO:0007669"/>
    <property type="project" value="TreeGrafter"/>
</dbReference>
<organism evidence="9 10">
    <name type="scientific">Steinernema hermaphroditum</name>
    <dbReference type="NCBI Taxonomy" id="289476"/>
    <lineage>
        <taxon>Eukaryota</taxon>
        <taxon>Metazoa</taxon>
        <taxon>Ecdysozoa</taxon>
        <taxon>Nematoda</taxon>
        <taxon>Chromadorea</taxon>
        <taxon>Rhabditida</taxon>
        <taxon>Tylenchina</taxon>
        <taxon>Panagrolaimomorpha</taxon>
        <taxon>Strongyloidoidea</taxon>
        <taxon>Steinernematidae</taxon>
        <taxon>Steinernema</taxon>
    </lineage>
</organism>